<protein>
    <submittedName>
        <fullName evidence="8">RagB/SusD family nutrient uptake outer membrane protein</fullName>
    </submittedName>
</protein>
<comment type="similarity">
    <text evidence="2">Belongs to the SusD family.</text>
</comment>
<keyword evidence="3 6" id="KW-0732">Signal</keyword>
<sequence length="454" mass="47440">MRMIKQSAALVAAISLGACNLDLQNPNSPTEAQVTTNVDGVIALATGLQSRFATSYGNYAYTAGLVTDEFAATSAALISISDAEQGAVPSGTGIADAVFNSVYRTVRTADDLLAGADALAAGIDPGTRSGLKALAWTLKAEALGEALQSYQKVPLQTYGVTAPTYESRTAGLVVVRALLDSAAATVAATAPSAFFNNSILTPGVSLPNVIQLYRARYARMANDQATALAASNNVARTGSAALSVLTFPAPTVNPFAAVTGGTNGIAVRRSFRTSMLPQDQRFTYFVTPSSTLTGRVGALLDPFSRWANPQAPLPVYMPDEALLIKAEALATQGNLVASQAVLDSVRTDCTGGRGLDDPKACLPALTSALTQPELLAEIYTQRRYELLGTGHRWEDSRRRGAIRGPTAAPAVPVQGQRCWLPYAVGDRNANPNATFAALPDPTEPGTFPASCQVQ</sequence>
<feature type="domain" description="RagB/SusD" evidence="7">
    <location>
        <begin position="320"/>
        <end position="399"/>
    </location>
</feature>
<accession>A0A6M4IP66</accession>
<organism evidence="8 9">
    <name type="scientific">Gemmatimonas groenlandica</name>
    <dbReference type="NCBI Taxonomy" id="2732249"/>
    <lineage>
        <taxon>Bacteria</taxon>
        <taxon>Pseudomonadati</taxon>
        <taxon>Gemmatimonadota</taxon>
        <taxon>Gemmatimonadia</taxon>
        <taxon>Gemmatimonadales</taxon>
        <taxon>Gemmatimonadaceae</taxon>
        <taxon>Gemmatimonas</taxon>
    </lineage>
</organism>
<gene>
    <name evidence="8" type="ORF">HKW67_15085</name>
</gene>
<dbReference type="SUPFAM" id="SSF48452">
    <property type="entry name" value="TPR-like"/>
    <property type="match status" value="1"/>
</dbReference>
<evidence type="ECO:0000259" key="7">
    <source>
        <dbReference type="Pfam" id="PF07980"/>
    </source>
</evidence>
<dbReference type="Proteomes" id="UP000500938">
    <property type="component" value="Chromosome"/>
</dbReference>
<evidence type="ECO:0000256" key="6">
    <source>
        <dbReference type="SAM" id="SignalP"/>
    </source>
</evidence>
<keyword evidence="9" id="KW-1185">Reference proteome</keyword>
<evidence type="ECO:0000256" key="3">
    <source>
        <dbReference type="ARBA" id="ARBA00022729"/>
    </source>
</evidence>
<proteinExistence type="inferred from homology"/>
<dbReference type="GO" id="GO:0009279">
    <property type="term" value="C:cell outer membrane"/>
    <property type="evidence" value="ECO:0007669"/>
    <property type="project" value="UniProtKB-SubCell"/>
</dbReference>
<dbReference type="KEGG" id="ggr:HKW67_15085"/>
<keyword evidence="5" id="KW-0998">Cell outer membrane</keyword>
<comment type="subcellular location">
    <subcellularLocation>
        <location evidence="1">Cell outer membrane</location>
    </subcellularLocation>
</comment>
<name>A0A6M4IP66_9BACT</name>
<evidence type="ECO:0000256" key="2">
    <source>
        <dbReference type="ARBA" id="ARBA00006275"/>
    </source>
</evidence>
<evidence type="ECO:0000313" key="8">
    <source>
        <dbReference type="EMBL" id="QJR36744.1"/>
    </source>
</evidence>
<keyword evidence="4" id="KW-0472">Membrane</keyword>
<reference evidence="8 9" key="1">
    <citation type="submission" date="2020-05" db="EMBL/GenBank/DDBJ databases">
        <title>Complete genome sequence of Gemmatimonas greenlandica TET16.</title>
        <authorList>
            <person name="Zeng Y."/>
        </authorList>
    </citation>
    <scope>NUCLEOTIDE SEQUENCE [LARGE SCALE GENOMIC DNA]</scope>
    <source>
        <strain evidence="8 9">TET16</strain>
    </source>
</reference>
<dbReference type="InterPro" id="IPR012944">
    <property type="entry name" value="SusD_RagB_dom"/>
</dbReference>
<evidence type="ECO:0000256" key="5">
    <source>
        <dbReference type="ARBA" id="ARBA00023237"/>
    </source>
</evidence>
<feature type="chain" id="PRO_5026700139" evidence="6">
    <location>
        <begin position="21"/>
        <end position="454"/>
    </location>
</feature>
<dbReference type="InterPro" id="IPR011990">
    <property type="entry name" value="TPR-like_helical_dom_sf"/>
</dbReference>
<evidence type="ECO:0000256" key="1">
    <source>
        <dbReference type="ARBA" id="ARBA00004442"/>
    </source>
</evidence>
<dbReference type="EMBL" id="CP053085">
    <property type="protein sequence ID" value="QJR36744.1"/>
    <property type="molecule type" value="Genomic_DNA"/>
</dbReference>
<dbReference type="RefSeq" id="WP_171226177.1">
    <property type="nucleotide sequence ID" value="NZ_CP053085.1"/>
</dbReference>
<evidence type="ECO:0000313" key="9">
    <source>
        <dbReference type="Proteomes" id="UP000500938"/>
    </source>
</evidence>
<dbReference type="AlphaFoldDB" id="A0A6M4IP66"/>
<feature type="signal peptide" evidence="6">
    <location>
        <begin position="1"/>
        <end position="20"/>
    </location>
</feature>
<evidence type="ECO:0000256" key="4">
    <source>
        <dbReference type="ARBA" id="ARBA00023136"/>
    </source>
</evidence>
<dbReference type="PROSITE" id="PS51257">
    <property type="entry name" value="PROKAR_LIPOPROTEIN"/>
    <property type="match status" value="1"/>
</dbReference>
<dbReference type="Gene3D" id="1.25.40.390">
    <property type="match status" value="1"/>
</dbReference>
<dbReference type="Pfam" id="PF07980">
    <property type="entry name" value="SusD_RagB"/>
    <property type="match status" value="1"/>
</dbReference>